<evidence type="ECO:0000313" key="16">
    <source>
        <dbReference type="EMBL" id="GAC74882.1"/>
    </source>
</evidence>
<dbReference type="AlphaFoldDB" id="M9MG40"/>
<evidence type="ECO:0000256" key="2">
    <source>
        <dbReference type="ARBA" id="ARBA00008343"/>
    </source>
</evidence>
<dbReference type="SMART" id="SM00478">
    <property type="entry name" value="ENDO3c"/>
    <property type="match status" value="1"/>
</dbReference>
<keyword evidence="7 13" id="KW-0227">DNA damage</keyword>
<dbReference type="InterPro" id="IPR044298">
    <property type="entry name" value="MIG/MutY"/>
</dbReference>
<keyword evidence="5" id="KW-0004">4Fe-4S</keyword>
<proteinExistence type="inferred from homology"/>
<dbReference type="InterPro" id="IPR000445">
    <property type="entry name" value="HhH_motif"/>
</dbReference>
<protein>
    <recommendedName>
        <fullName evidence="4 13">Adenine DNA glycosylase</fullName>
        <ecNumber evidence="3 13">3.2.2.31</ecNumber>
    </recommendedName>
</protein>
<evidence type="ECO:0000256" key="10">
    <source>
        <dbReference type="ARBA" id="ARBA00023014"/>
    </source>
</evidence>
<feature type="domain" description="HhH-GPD" evidence="15">
    <location>
        <begin position="121"/>
        <end position="282"/>
    </location>
</feature>
<dbReference type="EC" id="3.2.2.31" evidence="3 13"/>
<dbReference type="Pfam" id="PF00730">
    <property type="entry name" value="HhH-GPD"/>
    <property type="match status" value="1"/>
</dbReference>
<dbReference type="Proteomes" id="UP000011976">
    <property type="component" value="Unassembled WGS sequence"/>
</dbReference>
<keyword evidence="10" id="KW-0411">Iron-sulfur</keyword>
<dbReference type="Gene3D" id="1.10.340.30">
    <property type="entry name" value="Hypothetical protein, domain 2"/>
    <property type="match status" value="1"/>
</dbReference>
<keyword evidence="8" id="KW-0378">Hydrolase</keyword>
<dbReference type="PANTHER" id="PTHR42944:SF1">
    <property type="entry name" value="ADENINE DNA GLYCOSYLASE"/>
    <property type="match status" value="1"/>
</dbReference>
<dbReference type="SUPFAM" id="SSF55811">
    <property type="entry name" value="Nudix"/>
    <property type="match status" value="1"/>
</dbReference>
<dbReference type="InterPro" id="IPR003265">
    <property type="entry name" value="HhH-GPD_domain"/>
</dbReference>
<dbReference type="InterPro" id="IPR015797">
    <property type="entry name" value="NUDIX_hydrolase-like_dom_sf"/>
</dbReference>
<dbReference type="GO" id="GO:0032357">
    <property type="term" value="F:oxidized purine DNA binding"/>
    <property type="evidence" value="ECO:0007669"/>
    <property type="project" value="TreeGrafter"/>
</dbReference>
<dbReference type="EMBL" id="DF196779">
    <property type="protein sequence ID" value="GAC74882.1"/>
    <property type="molecule type" value="Genomic_DNA"/>
</dbReference>
<dbReference type="GO" id="GO:0005634">
    <property type="term" value="C:nucleus"/>
    <property type="evidence" value="ECO:0007669"/>
    <property type="project" value="TreeGrafter"/>
</dbReference>
<dbReference type="GO" id="GO:0035485">
    <property type="term" value="F:adenine/guanine mispair binding"/>
    <property type="evidence" value="ECO:0007669"/>
    <property type="project" value="TreeGrafter"/>
</dbReference>
<dbReference type="FunFam" id="1.10.340.30:FF:000002">
    <property type="entry name" value="Adenine DNA glycosylase"/>
    <property type="match status" value="1"/>
</dbReference>
<accession>M9MG40</accession>
<evidence type="ECO:0000256" key="11">
    <source>
        <dbReference type="ARBA" id="ARBA00023204"/>
    </source>
</evidence>
<dbReference type="PANTHER" id="PTHR42944">
    <property type="entry name" value="ADENINE DNA GLYCOSYLASE"/>
    <property type="match status" value="1"/>
</dbReference>
<dbReference type="GO" id="GO:0006285">
    <property type="term" value="P:base-excision repair, AP site formation"/>
    <property type="evidence" value="ECO:0007669"/>
    <property type="project" value="UniProtKB-ARBA"/>
</dbReference>
<comment type="cofactor">
    <cofactor evidence="13">
        <name>[4Fe-4S] cluster</name>
        <dbReference type="ChEBI" id="CHEBI:49883"/>
    </cofactor>
    <text evidence="13">Binds 1 [4Fe-4S] cluster.</text>
</comment>
<evidence type="ECO:0000259" key="15">
    <source>
        <dbReference type="SMART" id="SM00478"/>
    </source>
</evidence>
<keyword evidence="6" id="KW-0479">Metal-binding</keyword>
<organism evidence="16 17">
    <name type="scientific">Pseudozyma antarctica (strain T-34)</name>
    <name type="common">Yeast</name>
    <name type="synonym">Candida antarctica</name>
    <dbReference type="NCBI Taxonomy" id="1151754"/>
    <lineage>
        <taxon>Eukaryota</taxon>
        <taxon>Fungi</taxon>
        <taxon>Dikarya</taxon>
        <taxon>Basidiomycota</taxon>
        <taxon>Ustilaginomycotina</taxon>
        <taxon>Ustilaginomycetes</taxon>
        <taxon>Ustilaginales</taxon>
        <taxon>Ustilaginaceae</taxon>
        <taxon>Moesziomyces</taxon>
    </lineage>
</organism>
<evidence type="ECO:0000256" key="9">
    <source>
        <dbReference type="ARBA" id="ARBA00023004"/>
    </source>
</evidence>
<comment type="similarity">
    <text evidence="2 13">Belongs to the Nth/MutY family.</text>
</comment>
<evidence type="ECO:0000256" key="1">
    <source>
        <dbReference type="ARBA" id="ARBA00000843"/>
    </source>
</evidence>
<reference evidence="17" key="1">
    <citation type="journal article" date="2013" name="Genome Announc.">
        <title>Genome sequence of the basidiomycetous yeast Pseudozyma antarctica T-34, a producer of the glycolipid biosurfactants mannosylerythritol lipids.</title>
        <authorList>
            <person name="Morita T."/>
            <person name="Koike H."/>
            <person name="Koyama Y."/>
            <person name="Hagiwara H."/>
            <person name="Ito E."/>
            <person name="Fukuoka T."/>
            <person name="Imura T."/>
            <person name="Machida M."/>
            <person name="Kitamoto D."/>
        </authorList>
    </citation>
    <scope>NUCLEOTIDE SEQUENCE [LARGE SCALE GENOMIC DNA]</scope>
    <source>
        <strain evidence="17">T-34</strain>
    </source>
</reference>
<evidence type="ECO:0000256" key="14">
    <source>
        <dbReference type="SAM" id="MobiDB-lite"/>
    </source>
</evidence>
<dbReference type="GO" id="GO:0034039">
    <property type="term" value="F:8-oxo-7,8-dihydroguanine DNA N-glycosylase activity"/>
    <property type="evidence" value="ECO:0007669"/>
    <property type="project" value="TreeGrafter"/>
</dbReference>
<dbReference type="InterPro" id="IPR004035">
    <property type="entry name" value="Endouclease-III_FeS-bd_BS"/>
</dbReference>
<dbReference type="Pfam" id="PF00633">
    <property type="entry name" value="HHH"/>
    <property type="match status" value="1"/>
</dbReference>
<evidence type="ECO:0000256" key="8">
    <source>
        <dbReference type="ARBA" id="ARBA00022801"/>
    </source>
</evidence>
<dbReference type="GO" id="GO:0046872">
    <property type="term" value="F:metal ion binding"/>
    <property type="evidence" value="ECO:0007669"/>
    <property type="project" value="UniProtKB-UniRule"/>
</dbReference>
<name>M9MG40_PSEA3</name>
<evidence type="ECO:0000256" key="6">
    <source>
        <dbReference type="ARBA" id="ARBA00022723"/>
    </source>
</evidence>
<evidence type="ECO:0000256" key="13">
    <source>
        <dbReference type="RuleBase" id="RU365096"/>
    </source>
</evidence>
<dbReference type="OrthoDB" id="10248838at2759"/>
<comment type="catalytic activity">
    <reaction evidence="1 13">
        <text>Hydrolyzes free adenine bases from 7,8-dihydro-8-oxoguanine:adenine mismatched double-stranded DNA, leaving an apurinic site.</text>
        <dbReference type="EC" id="3.2.2.31"/>
    </reaction>
</comment>
<dbReference type="GO" id="GO:0006298">
    <property type="term" value="P:mismatch repair"/>
    <property type="evidence" value="ECO:0007669"/>
    <property type="project" value="TreeGrafter"/>
</dbReference>
<dbReference type="InterPro" id="IPR029119">
    <property type="entry name" value="MutY_C"/>
</dbReference>
<dbReference type="PROSITE" id="PS00764">
    <property type="entry name" value="ENDONUCLEASE_III_1"/>
    <property type="match status" value="1"/>
</dbReference>
<dbReference type="InterPro" id="IPR023170">
    <property type="entry name" value="HhH_base_excis_C"/>
</dbReference>
<dbReference type="CDD" id="cd00056">
    <property type="entry name" value="ENDO3c"/>
    <property type="match status" value="1"/>
</dbReference>
<evidence type="ECO:0000313" key="17">
    <source>
        <dbReference type="Proteomes" id="UP000011976"/>
    </source>
</evidence>
<keyword evidence="11" id="KW-0234">DNA repair</keyword>
<comment type="function">
    <text evidence="13">Adenine glycosylase active on G-A mispairs.</text>
</comment>
<gene>
    <name evidence="16" type="ORF">PANT_13c00043</name>
</gene>
<dbReference type="STRING" id="1151754.M9MG40"/>
<dbReference type="SUPFAM" id="SSF48150">
    <property type="entry name" value="DNA-glycosylase"/>
    <property type="match status" value="1"/>
</dbReference>
<sequence length="567" mass="61615">MPVSKRRASCASDFSPSPPPPRSKKTKPASAIADFSAILTGDTEDDVALLPARTHAILYHKPLLLSRPQDVASLLAWFERVSDSRAMPWRAPFLDPAHHDPDKLKEAQKKRAYQVWISEIMLQQTRVETVKSYWLAWMAKWPSIHMLAAAPEEEVLAAWRGLGYYSRATRIHTAAKQVVADPELQGSLPQTPPELEKVPGIGAYTAGAISSIVFGQAVPILDGNVARVLSRQLGLYANPKAKATTDVLWEAARVVVEKAQEVKQGGATPGQWNQALMELGSTLCTPLKPACNECPIRASCRAHAEATLPASKGGVEDMEDLCKLCEPFPNDIKPEPAAKSEPKSKSGKKMRQATLSFGTFPSTEAKETARGSGDEALHAHVCKFPMKLSKKTIRTESCLVCIIRRPAGEYLLEQRPASGLLASMWQFPSLTLSTTEAGSTPAPPTPPTLAQIDDFAASLLGSKAAAQAHQRIGTIEHVFSHLHLTMHVYCLGLAKDVDLPAAKRKKEEGKARNFGSSLGDTATRRWADAAAVEAETMGTGMRNCWIAYQQQATTPAQAKTKPDKRKA</sequence>
<dbReference type="Gene3D" id="1.10.1670.10">
    <property type="entry name" value="Helix-hairpin-Helix base-excision DNA repair enzymes (C-terminal)"/>
    <property type="match status" value="1"/>
</dbReference>
<dbReference type="CDD" id="cd03431">
    <property type="entry name" value="NUDIX_DNA_Glycosylase_C-MutY"/>
    <property type="match status" value="1"/>
</dbReference>
<dbReference type="Pfam" id="PF14815">
    <property type="entry name" value="NUDIX_4"/>
    <property type="match status" value="1"/>
</dbReference>
<evidence type="ECO:0000256" key="4">
    <source>
        <dbReference type="ARBA" id="ARBA00022023"/>
    </source>
</evidence>
<evidence type="ECO:0000256" key="5">
    <source>
        <dbReference type="ARBA" id="ARBA00022485"/>
    </source>
</evidence>
<evidence type="ECO:0000256" key="3">
    <source>
        <dbReference type="ARBA" id="ARBA00012045"/>
    </source>
</evidence>
<evidence type="ECO:0000256" key="12">
    <source>
        <dbReference type="ARBA" id="ARBA00023295"/>
    </source>
</evidence>
<dbReference type="GO" id="GO:0051539">
    <property type="term" value="F:4 iron, 4 sulfur cluster binding"/>
    <property type="evidence" value="ECO:0007669"/>
    <property type="project" value="UniProtKB-UniRule"/>
</dbReference>
<dbReference type="Gene3D" id="3.90.79.10">
    <property type="entry name" value="Nucleoside Triphosphate Pyrophosphohydrolase"/>
    <property type="match status" value="1"/>
</dbReference>
<feature type="region of interest" description="Disordered" evidence="14">
    <location>
        <begin position="1"/>
        <end position="29"/>
    </location>
</feature>
<keyword evidence="12 13" id="KW-0326">Glycosidase</keyword>
<keyword evidence="9 13" id="KW-0408">Iron</keyword>
<dbReference type="GO" id="GO:0000701">
    <property type="term" value="F:purine-specific mismatch base pair DNA N-glycosylase activity"/>
    <property type="evidence" value="ECO:0007669"/>
    <property type="project" value="UniProtKB-EC"/>
</dbReference>
<evidence type="ECO:0000256" key="7">
    <source>
        <dbReference type="ARBA" id="ARBA00022763"/>
    </source>
</evidence>
<dbReference type="InterPro" id="IPR011257">
    <property type="entry name" value="DNA_glycosylase"/>
</dbReference>